<feature type="compositionally biased region" description="Polar residues" evidence="2">
    <location>
        <begin position="1486"/>
        <end position="1501"/>
    </location>
</feature>
<feature type="compositionally biased region" description="Basic and acidic residues" evidence="2">
    <location>
        <begin position="2275"/>
        <end position="2297"/>
    </location>
</feature>
<feature type="region of interest" description="Disordered" evidence="2">
    <location>
        <begin position="25"/>
        <end position="50"/>
    </location>
</feature>
<proteinExistence type="predicted"/>
<accession>A0A9D5H418</accession>
<feature type="compositionally biased region" description="Polar residues" evidence="2">
    <location>
        <begin position="4017"/>
        <end position="4030"/>
    </location>
</feature>
<organism evidence="3 4">
    <name type="scientific">Dioscorea zingiberensis</name>
    <dbReference type="NCBI Taxonomy" id="325984"/>
    <lineage>
        <taxon>Eukaryota</taxon>
        <taxon>Viridiplantae</taxon>
        <taxon>Streptophyta</taxon>
        <taxon>Embryophyta</taxon>
        <taxon>Tracheophyta</taxon>
        <taxon>Spermatophyta</taxon>
        <taxon>Magnoliopsida</taxon>
        <taxon>Liliopsida</taxon>
        <taxon>Dioscoreales</taxon>
        <taxon>Dioscoreaceae</taxon>
        <taxon>Dioscorea</taxon>
    </lineage>
</organism>
<feature type="compositionally biased region" description="Polar residues" evidence="2">
    <location>
        <begin position="1824"/>
        <end position="1839"/>
    </location>
</feature>
<feature type="compositionally biased region" description="Polar residues" evidence="2">
    <location>
        <begin position="3356"/>
        <end position="3367"/>
    </location>
</feature>
<feature type="compositionally biased region" description="Basic and acidic residues" evidence="2">
    <location>
        <begin position="3511"/>
        <end position="3521"/>
    </location>
</feature>
<feature type="compositionally biased region" description="Acidic residues" evidence="2">
    <location>
        <begin position="323"/>
        <end position="335"/>
    </location>
</feature>
<feature type="compositionally biased region" description="Basic and acidic residues" evidence="2">
    <location>
        <begin position="1302"/>
        <end position="1317"/>
    </location>
</feature>
<name>A0A9D5H418_9LILI</name>
<feature type="compositionally biased region" description="Basic and acidic residues" evidence="2">
    <location>
        <begin position="2838"/>
        <end position="2877"/>
    </location>
</feature>
<feature type="compositionally biased region" description="Polar residues" evidence="2">
    <location>
        <begin position="1655"/>
        <end position="1670"/>
    </location>
</feature>
<dbReference type="OrthoDB" id="771720at2759"/>
<feature type="compositionally biased region" description="Polar residues" evidence="2">
    <location>
        <begin position="579"/>
        <end position="588"/>
    </location>
</feature>
<reference evidence="3" key="1">
    <citation type="submission" date="2021-03" db="EMBL/GenBank/DDBJ databases">
        <authorList>
            <person name="Li Z."/>
            <person name="Yang C."/>
        </authorList>
    </citation>
    <scope>NUCLEOTIDE SEQUENCE</scope>
    <source>
        <strain evidence="3">Dzin_1.0</strain>
        <tissue evidence="3">Leaf</tissue>
    </source>
</reference>
<feature type="compositionally biased region" description="Basic and acidic residues" evidence="2">
    <location>
        <begin position="2459"/>
        <end position="2474"/>
    </location>
</feature>
<feature type="compositionally biased region" description="Polar residues" evidence="2">
    <location>
        <begin position="2100"/>
        <end position="2110"/>
    </location>
</feature>
<feature type="region of interest" description="Disordered" evidence="2">
    <location>
        <begin position="3511"/>
        <end position="3593"/>
    </location>
</feature>
<feature type="compositionally biased region" description="Basic and acidic residues" evidence="2">
    <location>
        <begin position="1282"/>
        <end position="1292"/>
    </location>
</feature>
<feature type="compositionally biased region" description="Basic and acidic residues" evidence="2">
    <location>
        <begin position="3529"/>
        <end position="3538"/>
    </location>
</feature>
<feature type="compositionally biased region" description="Basic and acidic residues" evidence="2">
    <location>
        <begin position="632"/>
        <end position="655"/>
    </location>
</feature>
<feature type="region of interest" description="Disordered" evidence="2">
    <location>
        <begin position="2765"/>
        <end position="2945"/>
    </location>
</feature>
<feature type="compositionally biased region" description="Basic and acidic residues" evidence="2">
    <location>
        <begin position="1942"/>
        <end position="1965"/>
    </location>
</feature>
<dbReference type="EMBL" id="JAGGNH010000009">
    <property type="protein sequence ID" value="KAJ0962537.1"/>
    <property type="molecule type" value="Genomic_DNA"/>
</dbReference>
<feature type="region of interest" description="Disordered" evidence="2">
    <location>
        <begin position="3634"/>
        <end position="3708"/>
    </location>
</feature>
<feature type="compositionally biased region" description="Basic and acidic residues" evidence="2">
    <location>
        <begin position="2196"/>
        <end position="2217"/>
    </location>
</feature>
<feature type="compositionally biased region" description="Basic and acidic residues" evidence="2">
    <location>
        <begin position="423"/>
        <end position="439"/>
    </location>
</feature>
<evidence type="ECO:0000256" key="1">
    <source>
        <dbReference type="SAM" id="Coils"/>
    </source>
</evidence>
<feature type="compositionally biased region" description="Polar residues" evidence="2">
    <location>
        <begin position="3940"/>
        <end position="3954"/>
    </location>
</feature>
<feature type="compositionally biased region" description="Polar residues" evidence="2">
    <location>
        <begin position="1756"/>
        <end position="1770"/>
    </location>
</feature>
<feature type="region of interest" description="Disordered" evidence="2">
    <location>
        <begin position="3186"/>
        <end position="3212"/>
    </location>
</feature>
<feature type="compositionally biased region" description="Polar residues" evidence="2">
    <location>
        <begin position="2907"/>
        <end position="2920"/>
    </location>
</feature>
<feature type="compositionally biased region" description="Basic and acidic residues" evidence="2">
    <location>
        <begin position="3104"/>
        <end position="3122"/>
    </location>
</feature>
<evidence type="ECO:0000313" key="4">
    <source>
        <dbReference type="Proteomes" id="UP001085076"/>
    </source>
</evidence>
<feature type="compositionally biased region" description="Basic and acidic residues" evidence="2">
    <location>
        <begin position="1854"/>
        <end position="1883"/>
    </location>
</feature>
<gene>
    <name evidence="3" type="ORF">J5N97_027659</name>
</gene>
<feature type="compositionally biased region" description="Polar residues" evidence="2">
    <location>
        <begin position="4082"/>
        <end position="4093"/>
    </location>
</feature>
<feature type="compositionally biased region" description="Basic and acidic residues" evidence="2">
    <location>
        <begin position="1120"/>
        <end position="1142"/>
    </location>
</feature>
<feature type="compositionally biased region" description="Basic and acidic residues" evidence="2">
    <location>
        <begin position="2999"/>
        <end position="3010"/>
    </location>
</feature>
<feature type="compositionally biased region" description="Basic and acidic residues" evidence="2">
    <location>
        <begin position="4156"/>
        <end position="4190"/>
    </location>
</feature>
<feature type="compositionally biased region" description="Basic and acidic residues" evidence="2">
    <location>
        <begin position="1807"/>
        <end position="1823"/>
    </location>
</feature>
<feature type="region of interest" description="Disordered" evidence="2">
    <location>
        <begin position="2990"/>
        <end position="3073"/>
    </location>
</feature>
<feature type="compositionally biased region" description="Polar residues" evidence="2">
    <location>
        <begin position="1318"/>
        <end position="1333"/>
    </location>
</feature>
<feature type="compositionally biased region" description="Basic and acidic residues" evidence="2">
    <location>
        <begin position="1196"/>
        <end position="1206"/>
    </location>
</feature>
<evidence type="ECO:0000313" key="3">
    <source>
        <dbReference type="EMBL" id="KAJ0962537.1"/>
    </source>
</evidence>
<feature type="compositionally biased region" description="Basic and acidic residues" evidence="2">
    <location>
        <begin position="1393"/>
        <end position="1404"/>
    </location>
</feature>
<comment type="caution">
    <text evidence="3">The sequence shown here is derived from an EMBL/GenBank/DDBJ whole genome shotgun (WGS) entry which is preliminary data.</text>
</comment>
<sequence>MAAEGGVLQPMSEKTMHEEIGNIRFDHIQKVKEDETSPGHSYDTSMKMGDSKTVPLQSLEILGDGHSEASAAATQDIDIISDKATDENLHQVTTEIVGNTEGQILNEAPSGIQDSLQENCKDADAGFQLESQNRAEKMPEDANMKPITSDEVTKEDELKEAGHMNLIASDVPEHVLADKGPENGSICEVSAKSSQDMNVVKDESEGIEDNEGMTEHEIAEKKTSETEIPEMLTSEIKGVKLTEDSQAEPEDASPDLKDVMKDVGEELLTKNEESIGKVDLAKQDVNKAADLEEEPKIHESTPAAIEEIVGKEDKPKESSNAALEEEGSETQDTTEEQDKPIEGDTSVQESATELPHSQLPIEKSPVPSTTETEDSTEEQYQAKEEGDASAQVPASEPPHFQSSNEKSLADISRSTTEDQFTEGDARKIMLLSEERAGEEEKLEEFCYEASAEPGTETQDATEGHNKTTEVADASPQQPAGELLHLELPIEKFTAPSTTDDQHDIDDGGELAPGVEEQVTEEQKLKESSNAESGEPDTETQDSTEEQDKETEEGDASAHMTTGELPHFQMSIKNPLASMGISTLSTEAQLTEDDVKELKLTEDSQAEPEDASPDLTDGMKDVGEETLAENEESIDKVDLVKQDVNKEADLEEEAKNHKLTPSSIEEMVGEEDMPKESSNAALEGPGSKTQDATEEKVKETEGDKSAQKFVTELTHLQLPIEKSLMPSTTEPEDSTEEQPYQATAEGDASSQMLASELPHLQSSIENPLVHISTSTIEDHFKEDDESKIIPSLSEERVGEEDKKRKESSNKESAKLGTEIQDATEEQDKTTEVENASIQMSEGELHHLQLAIEKTPVPSTTDDQLGIDDARELVPAFPEDQVREEKLKESCNEESGEPGTEIQDSTEKQDTETEEGDASAQMSAGDLLHLQQSIENPPVGISTSTTEAQLVGDDVEELVPALTEDRMGEDEKLTESSNVASEEPATETPDLVEVQEIVTVEGDTSAQMSASEQLHFQFQRENSAWQSTTEDQLEINDAKELAPCFIEELVTEEEKLKESSTAKSGETGTETQDSPEEKDEKTEEGDSTAHMSAGELPHLQLSIENQPEGISSSTTEAQLTGDDARELLTAFTDDRVGDDKKLKESSTIASEKPHNETQNSVKEQEKATDEGNALAQKSVTEDQLVIDDARETPGVIKEQVREEEKLKESCNVASGEPGTETQESTQEQDKETDERDASTHISAGELHHLQTLIENPSVGISTSTTGDKLMGDDARESVPASTENRVEEEEKHTESSNVASEEPATEKQDPVKEKEKATEQNDVSAQISDSGQLLLQLQIEKSPKPSASEGQLDTDDARELATCFTEEQVKEEKLKESCNAASGEPGTETQESTQEQDKETDERDASTHISAGELHHLQTLIENPSVGISTSTTGDKLMGDDARESVPASTENRVEEEEKLTESSNVASEEPATEKQDSVKEQEKATEQNDVSAQMSDSGQLLLQLQIEKSPKQSASEGQLETDDARDLAPQFTEEQVKEEEELKESCNAASGEPGTETQESTQEQDKETDERDASAHISAGELPHLKSLIENPSVGISTSTTEAKFMGDDARESVRALTEDRVKEEEKLTESSNVASEEPDTKKQDSVKEQEKATEQTDVSAQMSNSGQRLLQLQIEESPKPSASEGHLETNEAREVAPHFTEEQVREEEKLKESCNAESGEPGNETQESTEEQEKQTDEKDASAHISSDELPHLQSLIENPSVGINTSTTEAKFMGDDARESVPALAEDRVKEEEKLTESSNVASEEPDTKKQDSVKEQEKATEQTDVSAQMSNSGQRLLQLQIEKSPKPSASEGHLETNEAREVAPHFTEEQIREEEKLKESCNAESGEPGNETQESTEEQEKQTDEKDASAHISSDELPHLQSLIENPSVGISTSTTEAKFMGDDARESVPALAEDRVEEEKLTESSNVASEEPATKKQDSMEEQEKATEQSDVSARMSDSEQLLLQLQIEKSPKPSASQGQLETDGARDLAPLFTEEQVREEEKELKESPNIESGGPGTETQDSTQEQDKETEEGDASAHMSADELPHLQLSIENPPESISTPITEAQITEDDLREAVPALNEDTVGEEEKLTESPNVASEEPATETQGSMEEQEKATEEGDAFAQKSDSELPHMQLSTEKSPKNTTECQFETDDTKELLPALIEERVREEEKIIESSTAVSGEPCTETQGSREEQEEATEEGYTSAQQPSSDLHHLQLSTITSPKYSSTSTIEDKLETDDGRDHVPLVNPREEGCLLPSIGTMTQETIPDQEITQQTDETNNESMNNKQDEVLEDKQAAPVAGIEAPSYVKAIENVDDLQKEFIEKETVQAASEEIINEEVLDLHPKKDETVADKLKNLSASEEIEVTGAEMKSTGNKQLVMNVEENTQEKETTYENIEDVVPESMSGCQETINATDEKQDASKAVSDEQKQQTTESADNLVEVKQNKIDIEKDDTISASIPDNQRQHATGELEGKIITDDDKVNQMIPPLISPKADAAMVKPEDDSNNKISSNIDTHVKDTEIIHDAADEKKEKVPSSICEEQAHEFTNINENIETGFQQEMAATENIGTISESIPEEQNKDTISYASNIITESMTEVDTVDNKISGKVDQDENAENAEINFETNFSKNLADTSDIDILILETKIDNVGGNNEEPSHKECKENHNTTSTNLTREAHVPVKKEEDTEKHEIMSELMPEKQDQVTIDESKPLEVEKRIYDVKVGPISSPESLTESSMQKDENTMLDVEETEKIQTMSEEISEKPEQQTSETETAEAEKRTYDEDEISDSLSSSKNVIEDNMHRDERPTSDVEEHSNESSKVDEILEKQLSEDDKTTNGAILGSSSEEKVESLVTEEEETRKSGICLNQSEVKTENISLDENKDDIIPKDDTTLGGTFDPSTVGEKLDTCIDVENEKLKIDDEEGNNVSNSVNIEPKIVYEGCKDNEEKTFEGAATESADRDQDNKINEENVGSTNADPHDKIKDSNIPTEGHDYERKPESEPENISSAEAESEPALEKEKIAIPPSGDNEDITVAAKEETEKKLDAYAYNLSHVMVDQADFRSQKGHQIESEKEQNDSTRDVISNQEVESYLKSKEQNLETIAEITKATEDDQSKELEYLTAKAGGSSSNGTDDSTATFTLVESSEQVVEKQKDMPSGLSDKTQVHESTERNISVELDLLKGNHDNVGELDKTSILDSEDQSDKHITEIGVIKSDIAEGTLPAAEDSTKEKTIDTYTLPEDNNKSHQVKEAEVAPLEEAVFETSVQPQGIVDDKIDEDNGLEHEEDVESEEDPKNQENAIIKEEGYLSRDNDNQENAQASVFSETATEEDVDKVITKMIDNKDTTNKESPGSKIDDLSINYNLDEDNLKGEESNPHPKMDIMEPVILEESEEKCESIIKECQEVHDENESLEKVLLKDAKESNQQGEQLDNVSERGETATSIGGIEKETIEKDDLSVVHETACQKDEIVTERKETRTEPQDTLVVVDSEKEVKEVDIVSASSKSKEKPENDLAVSSSEEASATETVVQEPEFATEKTSGAEGSTESAVVSETFTVNSIDGDKTGTNILNDIPNIPEVAKASGEDTIDTEIKEKVAEKEEIAENESSSANETEDKYLQASSFTQETQEGLPGDANEVVEQIVEASHGVGESENSQNKENQQSNLDDLPVSRFLMDHILQQGDVSNEASNIKSENKIEENTSDKHMNVSITEQEIVMDPLSAEKVPNENIIGNKDLEKVEHTILEQGNVPDEASDVEAENKIKEENTSDKQKGISIQEQEVIMDSVSVLEIPKEKNISEDNNQKKLEDHILQEVSVPDEVCDEKAENIITEEMTNDKHEEISIKEQEVALDLLSTKKIPKEEDLDKVEVASNLLIEEKRHESGETKEYAENPVTKDAESPHSNICMPSSTTASEQIEIEVPSSLNGVPASIVTDDHKDSTPTEQSFLGSEGVAQECTSSNSVQDEKITAAPIEGEITENSTQKDNNSPVNNVCDASLSQDGENTKVFDNVEQTENVSHSISEEQITKATSELLGSTTSVIRSEEPQANTQCEQTEMETMKNTEEGQAEATEIQVQNMKSDSVEQPEESTLEKVQLSDLLLLSRTKTTQKTTPAVIKDSEEAKESTYTKVEEEKTDKEKGEKEDEEEHKTNDNAAVIVEARDAELKPAHKKSHNILSGVGSKVKHSIAKVKKAITGKSSHQKTISPK</sequence>
<feature type="compositionally biased region" description="Low complexity" evidence="2">
    <location>
        <begin position="3555"/>
        <end position="3569"/>
    </location>
</feature>
<feature type="region of interest" description="Disordered" evidence="2">
    <location>
        <begin position="3462"/>
        <end position="3495"/>
    </location>
</feature>
<feature type="compositionally biased region" description="Basic and acidic residues" evidence="2">
    <location>
        <begin position="775"/>
        <end position="812"/>
    </location>
</feature>
<feature type="compositionally biased region" description="Polar residues" evidence="2">
    <location>
        <begin position="1100"/>
        <end position="1116"/>
    </location>
</feature>
<feature type="compositionally biased region" description="Polar residues" evidence="2">
    <location>
        <begin position="400"/>
        <end position="418"/>
    </location>
</feature>
<feature type="region of interest" description="Disordered" evidence="2">
    <location>
        <begin position="4143"/>
        <end position="4221"/>
    </location>
</feature>
<feature type="compositionally biased region" description="Polar residues" evidence="2">
    <location>
        <begin position="1925"/>
        <end position="1939"/>
    </location>
</feature>
<feature type="compositionally biased region" description="Basic and acidic residues" evidence="2">
    <location>
        <begin position="1900"/>
        <end position="1920"/>
    </location>
</feature>
<feature type="compositionally biased region" description="Basic and acidic residues" evidence="2">
    <location>
        <begin position="25"/>
        <end position="37"/>
    </location>
</feature>
<feature type="region of interest" description="Disordered" evidence="2">
    <location>
        <begin position="3381"/>
        <end position="3400"/>
    </location>
</feature>
<feature type="compositionally biased region" description="Polar residues" evidence="2">
    <location>
        <begin position="1418"/>
        <end position="1432"/>
    </location>
</feature>
<feature type="compositionally biased region" description="Basic and acidic residues" evidence="2">
    <location>
        <begin position="3918"/>
        <end position="3939"/>
    </location>
</feature>
<feature type="compositionally biased region" description="Basic and acidic residues" evidence="2">
    <location>
        <begin position="2921"/>
        <end position="2933"/>
    </location>
</feature>
<feature type="region of interest" description="Disordered" evidence="2">
    <location>
        <begin position="1048"/>
        <end position="2301"/>
    </location>
</feature>
<feature type="region of interest" description="Disordered" evidence="2">
    <location>
        <begin position="4082"/>
        <end position="4131"/>
    </location>
</feature>
<feature type="compositionally biased region" description="Basic and acidic residues" evidence="2">
    <location>
        <begin position="961"/>
        <end position="972"/>
    </location>
</feature>
<feature type="compositionally biased region" description="Basic and acidic residues" evidence="2">
    <location>
        <begin position="308"/>
        <end position="317"/>
    </location>
</feature>
<feature type="compositionally biased region" description="Basic and acidic residues" evidence="2">
    <location>
        <begin position="878"/>
        <end position="889"/>
    </location>
</feature>
<feature type="compositionally biased region" description="Basic and acidic residues" evidence="2">
    <location>
        <begin position="3283"/>
        <end position="3294"/>
    </location>
</feature>
<protein>
    <submittedName>
        <fullName evidence="3">Uncharacterized protein</fullName>
    </submittedName>
</protein>
<evidence type="ECO:0000256" key="2">
    <source>
        <dbReference type="SAM" id="MobiDB-lite"/>
    </source>
</evidence>
<feature type="compositionally biased region" description="Polar residues" evidence="2">
    <location>
        <begin position="2245"/>
        <end position="2274"/>
    </location>
</feature>
<feature type="region of interest" description="Disordered" evidence="2">
    <location>
        <begin position="2455"/>
        <end position="2483"/>
    </location>
</feature>
<feature type="region of interest" description="Disordered" evidence="2">
    <location>
        <begin position="3104"/>
        <end position="3126"/>
    </location>
</feature>
<feature type="compositionally biased region" description="Basic and acidic residues" evidence="2">
    <location>
        <begin position="2039"/>
        <end position="2052"/>
    </location>
</feature>
<feature type="compositionally biased region" description="Basic and acidic residues" evidence="2">
    <location>
        <begin position="1638"/>
        <end position="1654"/>
    </location>
</feature>
<reference evidence="3" key="2">
    <citation type="journal article" date="2022" name="Hortic Res">
        <title>The genome of Dioscorea zingiberensis sheds light on the biosynthesis, origin and evolution of the medicinally important diosgenin saponins.</title>
        <authorList>
            <person name="Li Y."/>
            <person name="Tan C."/>
            <person name="Li Z."/>
            <person name="Guo J."/>
            <person name="Li S."/>
            <person name="Chen X."/>
            <person name="Wang C."/>
            <person name="Dai X."/>
            <person name="Yang H."/>
            <person name="Song W."/>
            <person name="Hou L."/>
            <person name="Xu J."/>
            <person name="Tong Z."/>
            <person name="Xu A."/>
            <person name="Yuan X."/>
            <person name="Wang W."/>
            <person name="Yang Q."/>
            <person name="Chen L."/>
            <person name="Sun Z."/>
            <person name="Wang K."/>
            <person name="Pan B."/>
            <person name="Chen J."/>
            <person name="Bao Y."/>
            <person name="Liu F."/>
            <person name="Qi X."/>
            <person name="Gang D.R."/>
            <person name="Wen J."/>
            <person name="Li J."/>
        </authorList>
    </citation>
    <scope>NUCLEOTIDE SEQUENCE</scope>
    <source>
        <strain evidence="3">Dzin_1.0</strain>
    </source>
</reference>
<feature type="compositionally biased region" description="Polar residues" evidence="2">
    <location>
        <begin position="1250"/>
        <end position="1264"/>
    </location>
</feature>
<feature type="compositionally biased region" description="Basic and acidic residues" evidence="2">
    <location>
        <begin position="1365"/>
        <end position="1374"/>
    </location>
</feature>
<feature type="region of interest" description="Disordered" evidence="2">
    <location>
        <begin position="3262"/>
        <end position="3374"/>
    </location>
</feature>
<feature type="compositionally biased region" description="Basic and acidic residues" evidence="2">
    <location>
        <begin position="1975"/>
        <end position="1991"/>
    </location>
</feature>
<feature type="compositionally biased region" description="Basic and acidic residues" evidence="2">
    <location>
        <begin position="254"/>
        <end position="299"/>
    </location>
</feature>
<feature type="compositionally biased region" description="Basic and acidic residues" evidence="2">
    <location>
        <begin position="1562"/>
        <end position="1573"/>
    </location>
</feature>
<feature type="compositionally biased region" description="Polar residues" evidence="2">
    <location>
        <begin position="759"/>
        <end position="774"/>
    </location>
</feature>
<feature type="compositionally biased region" description="Acidic residues" evidence="2">
    <location>
        <begin position="3316"/>
        <end position="3333"/>
    </location>
</feature>
<feature type="compositionally biased region" description="Basic and acidic residues" evidence="2">
    <location>
        <begin position="1731"/>
        <end position="1751"/>
    </location>
</feature>
<feature type="compositionally biased region" description="Basic and acidic residues" evidence="2">
    <location>
        <begin position="1685"/>
        <end position="1714"/>
    </location>
</feature>
<feature type="compositionally biased region" description="Basic and acidic residues" evidence="2">
    <location>
        <begin position="1773"/>
        <end position="1797"/>
    </location>
</feature>
<feature type="compositionally biased region" description="Polar residues" evidence="2">
    <location>
        <begin position="3577"/>
        <end position="3593"/>
    </location>
</feature>
<feature type="compositionally biased region" description="Polar residues" evidence="2">
    <location>
        <begin position="2178"/>
        <end position="2192"/>
    </location>
</feature>
<feature type="region of interest" description="Disordered" evidence="2">
    <location>
        <begin position="3918"/>
        <end position="4040"/>
    </location>
</feature>
<keyword evidence="4" id="KW-1185">Reference proteome</keyword>
<keyword evidence="1" id="KW-0175">Coiled coil</keyword>
<dbReference type="Proteomes" id="UP001085076">
    <property type="component" value="Miscellaneous, Linkage group lg09"/>
</dbReference>
<feature type="compositionally biased region" description="Basic and acidic residues" evidence="2">
    <location>
        <begin position="1604"/>
        <end position="1628"/>
    </location>
</feature>
<feature type="compositionally biased region" description="Low complexity" evidence="2">
    <location>
        <begin position="3691"/>
        <end position="3704"/>
    </location>
</feature>
<feature type="compositionally biased region" description="Basic and acidic residues" evidence="2">
    <location>
        <begin position="3334"/>
        <end position="3354"/>
    </location>
</feature>
<feature type="compositionally biased region" description="Basic and acidic residues" evidence="2">
    <location>
        <begin position="1470"/>
        <end position="1485"/>
    </location>
</feature>
<feature type="compositionally biased region" description="Acidic residues" evidence="2">
    <location>
        <begin position="533"/>
        <end position="554"/>
    </location>
</feature>
<feature type="compositionally biased region" description="Polar residues" evidence="2">
    <location>
        <begin position="3464"/>
        <end position="3473"/>
    </location>
</feature>
<feature type="compositionally biased region" description="Polar residues" evidence="2">
    <location>
        <begin position="1060"/>
        <end position="1070"/>
    </location>
</feature>
<feature type="compositionally biased region" description="Basic and acidic residues" evidence="2">
    <location>
        <begin position="3019"/>
        <end position="3042"/>
    </location>
</feature>
<feature type="compositionally biased region" description="Polar residues" evidence="2">
    <location>
        <begin position="928"/>
        <end position="946"/>
    </location>
</feature>
<feature type="compositionally biased region" description="Acidic residues" evidence="2">
    <location>
        <begin position="1071"/>
        <end position="1084"/>
    </location>
</feature>
<feature type="compositionally biased region" description="Basic and acidic residues" evidence="2">
    <location>
        <begin position="1225"/>
        <end position="1236"/>
    </location>
</feature>
<feature type="region of interest" description="Disordered" evidence="2">
    <location>
        <begin position="855"/>
        <end position="988"/>
    </location>
</feature>
<feature type="compositionally biased region" description="Basic and acidic residues" evidence="2">
    <location>
        <begin position="690"/>
        <end position="705"/>
    </location>
</feature>
<feature type="region of interest" description="Disordered" evidence="2">
    <location>
        <begin position="237"/>
        <end position="834"/>
    </location>
</feature>
<feature type="compositionally biased region" description="Polar residues" evidence="2">
    <location>
        <begin position="3659"/>
        <end position="3668"/>
    </location>
</feature>
<feature type="coiled-coil region" evidence="1">
    <location>
        <begin position="3429"/>
        <end position="3456"/>
    </location>
</feature>